<proteinExistence type="predicted"/>
<dbReference type="EMBL" id="NAJO01000015">
    <property type="protein sequence ID" value="OQO07152.1"/>
    <property type="molecule type" value="Genomic_DNA"/>
</dbReference>
<evidence type="ECO:0008006" key="3">
    <source>
        <dbReference type="Google" id="ProtNLM"/>
    </source>
</evidence>
<dbReference type="AlphaFoldDB" id="A0A1V8T7J9"/>
<gene>
    <name evidence="1" type="ORF">B0A48_07720</name>
</gene>
<protein>
    <recommendedName>
        <fullName evidence="3">F-box domain-containing protein</fullName>
    </recommendedName>
</protein>
<dbReference type="OrthoDB" id="5229512at2759"/>
<dbReference type="Proteomes" id="UP000192596">
    <property type="component" value="Unassembled WGS sequence"/>
</dbReference>
<accession>A0A1V8T7J9</accession>
<dbReference type="InParanoid" id="A0A1V8T7J9"/>
<reference evidence="2" key="1">
    <citation type="submission" date="2017-03" db="EMBL/GenBank/DDBJ databases">
        <title>Genomes of endolithic fungi from Antarctica.</title>
        <authorList>
            <person name="Coleine C."/>
            <person name="Masonjones S."/>
            <person name="Stajich J.E."/>
        </authorList>
    </citation>
    <scope>NUCLEOTIDE SEQUENCE [LARGE SCALE GENOMIC DNA]</scope>
    <source>
        <strain evidence="2">CCFEE 5527</strain>
    </source>
</reference>
<evidence type="ECO:0000313" key="1">
    <source>
        <dbReference type="EMBL" id="OQO07152.1"/>
    </source>
</evidence>
<keyword evidence="2" id="KW-1185">Reference proteome</keyword>
<dbReference type="InterPro" id="IPR038883">
    <property type="entry name" value="AN11006-like"/>
</dbReference>
<sequence length="333" mass="38094">MAFESELDRLRAENEALRKALKAINAITLPHVGKSVPKGVVLDFFDLPTEIRDQILEYCVVVGTVIIRPPGVLKRHDMRQNRPDAREPLLQHAETQLFCVSKVMRNQAAKIYLARNKFVVLPTRGEHIPLYYIPSGARAGWRYVRRLSITLDCRALAGHFRPRFNSIWASYDTAELSDVQRKDLARHVNHQIRLQGHKSVISAAHQYWRNIFHAITGKFTRLEYLEINMQIAGDPDLEHRLAADVFRARGTLRKGTLFGSWLKTKEVKFYGGGTGPISYSSDDGESDGDFDPLVEIKKEDDDDESEIDVNEVETRRLRCDWCSEIMDLQAHAI</sequence>
<name>A0A1V8T7J9_9PEZI</name>
<comment type="caution">
    <text evidence="1">The sequence shown here is derived from an EMBL/GenBank/DDBJ whole genome shotgun (WGS) entry which is preliminary data.</text>
</comment>
<dbReference type="PANTHER" id="PTHR42085:SF4">
    <property type="entry name" value="F-BOX DOMAIN-CONTAINING PROTEIN"/>
    <property type="match status" value="1"/>
</dbReference>
<dbReference type="PANTHER" id="PTHR42085">
    <property type="entry name" value="F-BOX DOMAIN-CONTAINING PROTEIN"/>
    <property type="match status" value="1"/>
</dbReference>
<evidence type="ECO:0000313" key="2">
    <source>
        <dbReference type="Proteomes" id="UP000192596"/>
    </source>
</evidence>
<organism evidence="1 2">
    <name type="scientific">Cryoendolithus antarcticus</name>
    <dbReference type="NCBI Taxonomy" id="1507870"/>
    <lineage>
        <taxon>Eukaryota</taxon>
        <taxon>Fungi</taxon>
        <taxon>Dikarya</taxon>
        <taxon>Ascomycota</taxon>
        <taxon>Pezizomycotina</taxon>
        <taxon>Dothideomycetes</taxon>
        <taxon>Dothideomycetidae</taxon>
        <taxon>Cladosporiales</taxon>
        <taxon>Cladosporiaceae</taxon>
        <taxon>Cryoendolithus</taxon>
    </lineage>
</organism>